<keyword evidence="2 6" id="KW-0812">Transmembrane</keyword>
<evidence type="ECO:0000256" key="4">
    <source>
        <dbReference type="ARBA" id="ARBA00023136"/>
    </source>
</evidence>
<feature type="transmembrane region" description="Helical" evidence="6">
    <location>
        <begin position="170"/>
        <end position="195"/>
    </location>
</feature>
<dbReference type="AlphaFoldDB" id="A0A507BNC2"/>
<dbReference type="PANTHER" id="PTHR23502">
    <property type="entry name" value="MAJOR FACILITATOR SUPERFAMILY"/>
    <property type="match status" value="1"/>
</dbReference>
<dbReference type="Gene3D" id="1.20.1720.10">
    <property type="entry name" value="Multidrug resistance protein D"/>
    <property type="match status" value="1"/>
</dbReference>
<name>A0A507BNC2_9PEZI</name>
<evidence type="ECO:0000256" key="6">
    <source>
        <dbReference type="SAM" id="Phobius"/>
    </source>
</evidence>
<dbReference type="GO" id="GO:0022857">
    <property type="term" value="F:transmembrane transporter activity"/>
    <property type="evidence" value="ECO:0007669"/>
    <property type="project" value="InterPro"/>
</dbReference>
<dbReference type="GeneID" id="41970206"/>
<evidence type="ECO:0000256" key="5">
    <source>
        <dbReference type="SAM" id="MobiDB-lite"/>
    </source>
</evidence>
<feature type="transmembrane region" description="Helical" evidence="6">
    <location>
        <begin position="111"/>
        <end position="128"/>
    </location>
</feature>
<evidence type="ECO:0000256" key="3">
    <source>
        <dbReference type="ARBA" id="ARBA00022989"/>
    </source>
</evidence>
<feature type="compositionally biased region" description="Low complexity" evidence="5">
    <location>
        <begin position="7"/>
        <end position="24"/>
    </location>
</feature>
<evidence type="ECO:0000313" key="8">
    <source>
        <dbReference type="EMBL" id="TPX18250.1"/>
    </source>
</evidence>
<dbReference type="SUPFAM" id="SSF103473">
    <property type="entry name" value="MFS general substrate transporter"/>
    <property type="match status" value="1"/>
</dbReference>
<dbReference type="STRING" id="1093900.A0A507BNC2"/>
<gene>
    <name evidence="8" type="ORF">E0L32_002759</name>
</gene>
<keyword evidence="4 6" id="KW-0472">Membrane</keyword>
<feature type="domain" description="Major facilitator superfamily (MFS) profile" evidence="7">
    <location>
        <begin position="45"/>
        <end position="526"/>
    </location>
</feature>
<proteinExistence type="predicted"/>
<dbReference type="InterPro" id="IPR020846">
    <property type="entry name" value="MFS_dom"/>
</dbReference>
<sequence>MTQGKDSTSGTEVQEEVTGGVEVSNASSEETARYTIFSVHYRWYLTILLGYLCLASSLTANIYFPLINLLAEQYNATTQEINITITVYVVIQGVAPSIFSPLSDTLGRRPVYLLSFALYTAASIGLVFNTTSYAGLLVLRAIQSAGGSATLSLAYAVVADYTVHAERGKFLGPMMAATNLGPNIGPVIGGGAILATGEPRWAFVALVIFGGTSLALIGLSMRETNRTVVGNGCIAPDGLWRAWMDMLSARALKAKSGSNGADRKVNTEDKHQPGATEELRTEHSPSPEGPQTCVPAGRGKLSFPNPFLSLRLLLYKDAFTVLYLAASPYGAWYTITASIPLIYSQEYHFNDLIVGCCYLAGGAGILTGGFVAGKLMDWNYKHTAKKAGIPVDRVRGTDIATFPIEAARSRASYSLLVISAAGFVGYGWTVQKHVHPAASLVLQYFLGMLCTIVHQVYSALLVDIFPNEPGKAGAANNVCRCAVAAALVAISEPVVRAIGRGWFFSIIGLWHGVGSLVAVWILRRWAPSWRATRTASAKS</sequence>
<feature type="transmembrane region" description="Helical" evidence="6">
    <location>
        <begin position="349"/>
        <end position="372"/>
    </location>
</feature>
<evidence type="ECO:0000256" key="1">
    <source>
        <dbReference type="ARBA" id="ARBA00004141"/>
    </source>
</evidence>
<dbReference type="PANTHER" id="PTHR23502:SF151">
    <property type="entry name" value="MAJOR FACILITATOR SUPERFAMILY (MFS) PROFILE DOMAIN-CONTAINING PROTEIN"/>
    <property type="match status" value="1"/>
</dbReference>
<dbReference type="RefSeq" id="XP_030999961.1">
    <property type="nucleotide sequence ID" value="XM_031136983.1"/>
</dbReference>
<feature type="region of interest" description="Disordered" evidence="5">
    <location>
        <begin position="255"/>
        <end position="292"/>
    </location>
</feature>
<keyword evidence="3 6" id="KW-1133">Transmembrane helix</keyword>
<dbReference type="Gene3D" id="1.20.1250.20">
    <property type="entry name" value="MFS general substrate transporter like domains"/>
    <property type="match status" value="1"/>
</dbReference>
<dbReference type="PROSITE" id="PS50850">
    <property type="entry name" value="MFS"/>
    <property type="match status" value="1"/>
</dbReference>
<feature type="transmembrane region" description="Helical" evidence="6">
    <location>
        <begin position="321"/>
        <end position="343"/>
    </location>
</feature>
<dbReference type="GO" id="GO:0005886">
    <property type="term" value="C:plasma membrane"/>
    <property type="evidence" value="ECO:0007669"/>
    <property type="project" value="TreeGrafter"/>
</dbReference>
<dbReference type="Pfam" id="PF07690">
    <property type="entry name" value="MFS_1"/>
    <property type="match status" value="1"/>
</dbReference>
<dbReference type="InterPro" id="IPR036259">
    <property type="entry name" value="MFS_trans_sf"/>
</dbReference>
<evidence type="ECO:0000259" key="7">
    <source>
        <dbReference type="PROSITE" id="PS50850"/>
    </source>
</evidence>
<feature type="transmembrane region" description="Helical" evidence="6">
    <location>
        <begin position="441"/>
        <end position="465"/>
    </location>
</feature>
<feature type="transmembrane region" description="Helical" evidence="6">
    <location>
        <begin position="477"/>
        <end position="495"/>
    </location>
</feature>
<dbReference type="EMBL" id="SKBQ01000011">
    <property type="protein sequence ID" value="TPX18250.1"/>
    <property type="molecule type" value="Genomic_DNA"/>
</dbReference>
<feature type="transmembrane region" description="Helical" evidence="6">
    <location>
        <begin position="411"/>
        <end position="429"/>
    </location>
</feature>
<dbReference type="InParanoid" id="A0A507BNC2"/>
<keyword evidence="9" id="KW-1185">Reference proteome</keyword>
<dbReference type="OrthoDB" id="440553at2759"/>
<feature type="transmembrane region" description="Helical" evidence="6">
    <location>
        <begin position="501"/>
        <end position="522"/>
    </location>
</feature>
<dbReference type="InterPro" id="IPR011701">
    <property type="entry name" value="MFS"/>
</dbReference>
<feature type="transmembrane region" description="Helical" evidence="6">
    <location>
        <begin position="134"/>
        <end position="158"/>
    </location>
</feature>
<reference evidence="8 9" key="1">
    <citation type="submission" date="2019-06" db="EMBL/GenBank/DDBJ databases">
        <title>Draft genome sequence of the filamentous fungus Phialemoniopsis curvata isolated from diesel fuel.</title>
        <authorList>
            <person name="Varaljay V.A."/>
            <person name="Lyon W.J."/>
            <person name="Crouch A.L."/>
            <person name="Drake C.E."/>
            <person name="Hollomon J.M."/>
            <person name="Nadeau L.J."/>
            <person name="Nunn H.S."/>
            <person name="Stevenson B.S."/>
            <person name="Bojanowski C.L."/>
            <person name="Crookes-Goodson W.J."/>
        </authorList>
    </citation>
    <scope>NUCLEOTIDE SEQUENCE [LARGE SCALE GENOMIC DNA]</scope>
    <source>
        <strain evidence="8 9">D216</strain>
    </source>
</reference>
<evidence type="ECO:0000256" key="2">
    <source>
        <dbReference type="ARBA" id="ARBA00022692"/>
    </source>
</evidence>
<accession>A0A507BNC2</accession>
<feature type="transmembrane region" description="Helical" evidence="6">
    <location>
        <begin position="43"/>
        <end position="66"/>
    </location>
</feature>
<comment type="subcellular location">
    <subcellularLocation>
        <location evidence="1">Membrane</location>
        <topology evidence="1">Multi-pass membrane protein</topology>
    </subcellularLocation>
</comment>
<feature type="region of interest" description="Disordered" evidence="5">
    <location>
        <begin position="1"/>
        <end position="24"/>
    </location>
</feature>
<organism evidence="8 9">
    <name type="scientific">Thyridium curvatum</name>
    <dbReference type="NCBI Taxonomy" id="1093900"/>
    <lineage>
        <taxon>Eukaryota</taxon>
        <taxon>Fungi</taxon>
        <taxon>Dikarya</taxon>
        <taxon>Ascomycota</taxon>
        <taxon>Pezizomycotina</taxon>
        <taxon>Sordariomycetes</taxon>
        <taxon>Sordariomycetidae</taxon>
        <taxon>Thyridiales</taxon>
        <taxon>Thyridiaceae</taxon>
        <taxon>Thyridium</taxon>
    </lineage>
</organism>
<protein>
    <recommendedName>
        <fullName evidence="7">Major facilitator superfamily (MFS) profile domain-containing protein</fullName>
    </recommendedName>
</protein>
<feature type="transmembrane region" description="Helical" evidence="6">
    <location>
        <begin position="81"/>
        <end position="99"/>
    </location>
</feature>
<feature type="compositionally biased region" description="Basic and acidic residues" evidence="5">
    <location>
        <begin position="261"/>
        <end position="285"/>
    </location>
</feature>
<comment type="caution">
    <text evidence="8">The sequence shown here is derived from an EMBL/GenBank/DDBJ whole genome shotgun (WGS) entry which is preliminary data.</text>
</comment>
<feature type="transmembrane region" description="Helical" evidence="6">
    <location>
        <begin position="201"/>
        <end position="219"/>
    </location>
</feature>
<evidence type="ECO:0000313" key="9">
    <source>
        <dbReference type="Proteomes" id="UP000319257"/>
    </source>
</evidence>
<dbReference type="Proteomes" id="UP000319257">
    <property type="component" value="Unassembled WGS sequence"/>
</dbReference>